<evidence type="ECO:0000313" key="2">
    <source>
        <dbReference type="EMBL" id="OKY78413.1"/>
    </source>
</evidence>
<feature type="compositionally biased region" description="Basic and acidic residues" evidence="1">
    <location>
        <begin position="106"/>
        <end position="115"/>
    </location>
</feature>
<organism evidence="2 3">
    <name type="scientific">Methanohalarchaeum thermophilum</name>
    <dbReference type="NCBI Taxonomy" id="1903181"/>
    <lineage>
        <taxon>Archaea</taxon>
        <taxon>Methanobacteriati</taxon>
        <taxon>Methanobacteriota</taxon>
        <taxon>Methanonatronarchaeia</taxon>
        <taxon>Methanonatronarchaeales</taxon>
        <taxon>Methanonatronarchaeaceae</taxon>
        <taxon>Candidatus Methanohalarchaeum</taxon>
    </lineage>
</organism>
<feature type="region of interest" description="Disordered" evidence="1">
    <location>
        <begin position="82"/>
        <end position="115"/>
    </location>
</feature>
<dbReference type="InParanoid" id="A0A1Q6DVN9"/>
<evidence type="ECO:0000256" key="1">
    <source>
        <dbReference type="SAM" id="MobiDB-lite"/>
    </source>
</evidence>
<dbReference type="AlphaFoldDB" id="A0A1Q6DVN9"/>
<protein>
    <submittedName>
        <fullName evidence="2">Uncharacterized protein</fullName>
    </submittedName>
</protein>
<keyword evidence="3" id="KW-1185">Reference proteome</keyword>
<sequence length="115" mass="12874">MVEKIPSKISDFDRRGIKVNVNLKCLGNISSARVNRAKGNKPLAPMELPSSFFEEKTALPEQHYCTWALDFSAAAKSFPTRYNRTTDHVPFPEADQPRSTGALEPVADKWKNPPT</sequence>
<dbReference type="STRING" id="1903181.BTN85_0904"/>
<dbReference type="Proteomes" id="UP000185744">
    <property type="component" value="Unassembled WGS sequence"/>
</dbReference>
<accession>A0A1Q6DVN9</accession>
<proteinExistence type="predicted"/>
<comment type="caution">
    <text evidence="2">The sequence shown here is derived from an EMBL/GenBank/DDBJ whole genome shotgun (WGS) entry which is preliminary data.</text>
</comment>
<name>A0A1Q6DVN9_METT1</name>
<gene>
    <name evidence="2" type="ORF">BTN85_0904</name>
</gene>
<reference evidence="2" key="1">
    <citation type="submission" date="2016-12" db="EMBL/GenBank/DDBJ databases">
        <title>Discovery of methanogenic haloarchaea.</title>
        <authorList>
            <person name="Sorokin D.Y."/>
            <person name="Makarova K.S."/>
            <person name="Abbas B."/>
            <person name="Ferrer M."/>
            <person name="Golyshin P.N."/>
        </authorList>
    </citation>
    <scope>NUCLEOTIDE SEQUENCE [LARGE SCALE GENOMIC DNA]</scope>
    <source>
        <strain evidence="2">HMET1</strain>
    </source>
</reference>
<dbReference type="EMBL" id="MSDW01000001">
    <property type="protein sequence ID" value="OKY78413.1"/>
    <property type="molecule type" value="Genomic_DNA"/>
</dbReference>
<evidence type="ECO:0000313" key="3">
    <source>
        <dbReference type="Proteomes" id="UP000185744"/>
    </source>
</evidence>